<dbReference type="EMBL" id="FNVO01000029">
    <property type="protein sequence ID" value="SEG91470.1"/>
    <property type="molecule type" value="Genomic_DNA"/>
</dbReference>
<evidence type="ECO:0000259" key="3">
    <source>
        <dbReference type="Pfam" id="PF00501"/>
    </source>
</evidence>
<dbReference type="InterPro" id="IPR042099">
    <property type="entry name" value="ANL_N_sf"/>
</dbReference>
<dbReference type="InterPro" id="IPR000873">
    <property type="entry name" value="AMP-dep_synth/lig_dom"/>
</dbReference>
<dbReference type="PANTHER" id="PTHR43201:SF5">
    <property type="entry name" value="MEDIUM-CHAIN ACYL-COA LIGASE ACSF2, MITOCHONDRIAL"/>
    <property type="match status" value="1"/>
</dbReference>
<gene>
    <name evidence="5" type="ORF">SAMN04489712_12927</name>
</gene>
<dbReference type="SUPFAM" id="SSF56801">
    <property type="entry name" value="Acetyl-CoA synthetase-like"/>
    <property type="match status" value="1"/>
</dbReference>
<accession>A0A1H6E1I6</accession>
<evidence type="ECO:0000259" key="4">
    <source>
        <dbReference type="Pfam" id="PF13193"/>
    </source>
</evidence>
<dbReference type="GO" id="GO:0006631">
    <property type="term" value="P:fatty acid metabolic process"/>
    <property type="evidence" value="ECO:0007669"/>
    <property type="project" value="TreeGrafter"/>
</dbReference>
<dbReference type="Gene3D" id="3.40.50.12780">
    <property type="entry name" value="N-terminal domain of ligase-like"/>
    <property type="match status" value="1"/>
</dbReference>
<keyword evidence="6" id="KW-1185">Reference proteome</keyword>
<dbReference type="AlphaFoldDB" id="A0A1H6E1I6"/>
<dbReference type="Gene3D" id="3.30.300.30">
    <property type="match status" value="1"/>
</dbReference>
<dbReference type="Pfam" id="PF13193">
    <property type="entry name" value="AMP-binding_C"/>
    <property type="match status" value="1"/>
</dbReference>
<dbReference type="GO" id="GO:0031956">
    <property type="term" value="F:medium-chain fatty acid-CoA ligase activity"/>
    <property type="evidence" value="ECO:0007669"/>
    <property type="project" value="TreeGrafter"/>
</dbReference>
<organism evidence="5 6">
    <name type="scientific">Thermomonospora echinospora</name>
    <dbReference type="NCBI Taxonomy" id="1992"/>
    <lineage>
        <taxon>Bacteria</taxon>
        <taxon>Bacillati</taxon>
        <taxon>Actinomycetota</taxon>
        <taxon>Actinomycetes</taxon>
        <taxon>Streptosporangiales</taxon>
        <taxon>Thermomonosporaceae</taxon>
        <taxon>Thermomonospora</taxon>
    </lineage>
</organism>
<evidence type="ECO:0000313" key="5">
    <source>
        <dbReference type="EMBL" id="SEG91470.1"/>
    </source>
</evidence>
<proteinExistence type="inferred from homology"/>
<evidence type="ECO:0000313" key="6">
    <source>
        <dbReference type="Proteomes" id="UP000236723"/>
    </source>
</evidence>
<dbReference type="NCBIfam" id="NF009071">
    <property type="entry name" value="PRK12406.1"/>
    <property type="match status" value="1"/>
</dbReference>
<feature type="domain" description="AMP-binding enzyme C-terminal" evidence="4">
    <location>
        <begin position="418"/>
        <end position="493"/>
    </location>
</feature>
<comment type="similarity">
    <text evidence="1">Belongs to the ATP-dependent AMP-binding enzyme family.</text>
</comment>
<evidence type="ECO:0000256" key="2">
    <source>
        <dbReference type="ARBA" id="ARBA00022598"/>
    </source>
</evidence>
<dbReference type="Proteomes" id="UP000236723">
    <property type="component" value="Unassembled WGS sequence"/>
</dbReference>
<dbReference type="InterPro" id="IPR045851">
    <property type="entry name" value="AMP-bd_C_sf"/>
</dbReference>
<feature type="domain" description="AMP-dependent synthetase/ligase" evidence="3">
    <location>
        <begin position="14"/>
        <end position="359"/>
    </location>
</feature>
<keyword evidence="2" id="KW-0436">Ligase</keyword>
<name>A0A1H6E1I6_9ACTN</name>
<sequence length="511" mass="55783">MDNGVLCGETFTPYPTLRERSARTASALAELGIGAGDTVAVLMRNDVPFLEAAYGASLIGAVPVPINWHGRQAEVRYILDDAHARLLVAHADLLHGIRDALPERLPVRAVPTPAHIADRYGVPDELRAPGAEDVEWSAWIESFEPRTAPPTAPPWGMLYTSGTTGRPKGVLRQPTDLNDPAAVRAMAALHAAIGMEPGARTIISGPMYHTAPFTYAVGMPAQGAFVVLQPRFDAEELLALIERHRITHLYLVPTMFVRLLQLPAQTRNAYDLSSLVKVMHAAAPCPPSVKRAMIEWWGPILHEYYGGTESAAVVACDSEEWLAHPGTVGRPVDGATVRIYGEDGTVLAPGQVGDIYVRLNGLPDFTYQGQPEARVEIGRDGLVTCGDVGYLDEDGYLYLCDRKRDMVISGGVNIYPVEIEACLTRLVGVKDCAVFGVPDAEYGESLAAAIELLPGAELTEDQVRAHVRRHLAGFKVPKLVVFHESLPREDSGKIFKRLLREPYWAGRERRI</sequence>
<dbReference type="PANTHER" id="PTHR43201">
    <property type="entry name" value="ACYL-COA SYNTHETASE"/>
    <property type="match status" value="1"/>
</dbReference>
<reference evidence="6" key="1">
    <citation type="submission" date="2016-10" db="EMBL/GenBank/DDBJ databases">
        <authorList>
            <person name="Varghese N."/>
            <person name="Submissions S."/>
        </authorList>
    </citation>
    <scope>NUCLEOTIDE SEQUENCE [LARGE SCALE GENOMIC DNA]</scope>
    <source>
        <strain evidence="6">DSM 43163</strain>
    </source>
</reference>
<protein>
    <submittedName>
        <fullName evidence="5">Long-chain acyl-CoA synthetase</fullName>
    </submittedName>
</protein>
<dbReference type="Pfam" id="PF00501">
    <property type="entry name" value="AMP-binding"/>
    <property type="match status" value="1"/>
</dbReference>
<dbReference type="PROSITE" id="PS00455">
    <property type="entry name" value="AMP_BINDING"/>
    <property type="match status" value="1"/>
</dbReference>
<dbReference type="InterPro" id="IPR025110">
    <property type="entry name" value="AMP-bd_C"/>
</dbReference>
<dbReference type="InterPro" id="IPR020845">
    <property type="entry name" value="AMP-binding_CS"/>
</dbReference>
<dbReference type="RefSeq" id="WP_103944223.1">
    <property type="nucleotide sequence ID" value="NZ_FNVO01000029.1"/>
</dbReference>
<evidence type="ECO:0000256" key="1">
    <source>
        <dbReference type="ARBA" id="ARBA00006432"/>
    </source>
</evidence>
<dbReference type="OrthoDB" id="9803968at2"/>